<dbReference type="KEGG" id="msw:MSSIT_2798"/>
<dbReference type="HOGENOM" id="CLU_982161_0_0_2"/>
<gene>
    <name evidence="1" type="ORF">MSSIT_2798</name>
</gene>
<organism evidence="1 2">
    <name type="scientific">Methanosarcina siciliae T4/M</name>
    <dbReference type="NCBI Taxonomy" id="1434120"/>
    <lineage>
        <taxon>Archaea</taxon>
        <taxon>Methanobacteriati</taxon>
        <taxon>Methanobacteriota</taxon>
        <taxon>Stenosarchaea group</taxon>
        <taxon>Methanomicrobia</taxon>
        <taxon>Methanosarcinales</taxon>
        <taxon>Methanosarcinaceae</taxon>
        <taxon>Methanosarcina</taxon>
    </lineage>
</organism>
<accession>A0A0E3P6X1</accession>
<evidence type="ECO:0000313" key="1">
    <source>
        <dbReference type="EMBL" id="AKB29517.1"/>
    </source>
</evidence>
<evidence type="ECO:0000313" key="2">
    <source>
        <dbReference type="Proteomes" id="UP000033111"/>
    </source>
</evidence>
<dbReference type="PATRIC" id="fig|1434120.4.peg.3659"/>
<reference evidence="1 2" key="1">
    <citation type="submission" date="2014-07" db="EMBL/GenBank/DDBJ databases">
        <title>Methanogenic archaea and the global carbon cycle.</title>
        <authorList>
            <person name="Henriksen J.R."/>
            <person name="Luke J."/>
            <person name="Reinhart S."/>
            <person name="Benedict M.N."/>
            <person name="Youngblut N.D."/>
            <person name="Metcalf M.E."/>
            <person name="Whitaker R.J."/>
            <person name="Metcalf W.W."/>
        </authorList>
    </citation>
    <scope>NUCLEOTIDE SEQUENCE [LARGE SCALE GENOMIC DNA]</scope>
    <source>
        <strain evidence="1 2">T4/M</strain>
    </source>
</reference>
<keyword evidence="2" id="KW-1185">Reference proteome</keyword>
<name>A0A0E3P6X1_9EURY</name>
<dbReference type="RefSeq" id="WP_048173362.1">
    <property type="nucleotide sequence ID" value="NZ_CP009506.1"/>
</dbReference>
<proteinExistence type="predicted"/>
<sequence>MIPVSKVVKKYPNIAYFFPDDLLKSELKKCSEDIHPLAKQLTFKDNDDSSLVYLEYVERCLNELKNEIKGHETHFKGLVHKERYHGILAELEIGLMCKNMGFEFEFEPPVQNGFSDIKITNAETEIFIEVPIRKGLSFNEKEKIGDNCTIMEFETRPPQKFKGKIIKESSQLSKIRPSIFVLVIEPSSISEIESIKRGFGFSCLWGKYIQLGIDPSKIVKERVSGLLIYCNYITKNEENNCRYIKEDTFLCVNPMANFPLPTSVIQKFEIYGAEIIQPSIYQL</sequence>
<dbReference type="GeneID" id="24861696"/>
<dbReference type="OrthoDB" id="379477at2157"/>
<dbReference type="Proteomes" id="UP000033111">
    <property type="component" value="Chromosome"/>
</dbReference>
<protein>
    <submittedName>
        <fullName evidence="1">Uncharacterized protein</fullName>
    </submittedName>
</protein>
<dbReference type="EMBL" id="CP009506">
    <property type="protein sequence ID" value="AKB29517.1"/>
    <property type="molecule type" value="Genomic_DNA"/>
</dbReference>
<dbReference type="AlphaFoldDB" id="A0A0E3P6X1"/>